<dbReference type="Gene3D" id="1.10.150.130">
    <property type="match status" value="1"/>
</dbReference>
<dbReference type="GO" id="GO:0006310">
    <property type="term" value="P:DNA recombination"/>
    <property type="evidence" value="ECO:0007669"/>
    <property type="project" value="UniProtKB-KW"/>
</dbReference>
<dbReference type="Pfam" id="PF00589">
    <property type="entry name" value="Phage_integrase"/>
    <property type="match status" value="1"/>
</dbReference>
<evidence type="ECO:0000256" key="1">
    <source>
        <dbReference type="ARBA" id="ARBA00008857"/>
    </source>
</evidence>
<dbReference type="GO" id="GO:0003677">
    <property type="term" value="F:DNA binding"/>
    <property type="evidence" value="ECO:0007669"/>
    <property type="project" value="UniProtKB-KW"/>
</dbReference>
<evidence type="ECO:0000259" key="5">
    <source>
        <dbReference type="PROSITE" id="PS51898"/>
    </source>
</evidence>
<dbReference type="PROSITE" id="PS51898">
    <property type="entry name" value="TYR_RECOMBINASE"/>
    <property type="match status" value="1"/>
</dbReference>
<dbReference type="GO" id="GO:0015074">
    <property type="term" value="P:DNA integration"/>
    <property type="evidence" value="ECO:0007669"/>
    <property type="project" value="UniProtKB-KW"/>
</dbReference>
<keyword evidence="3" id="KW-0238">DNA-binding</keyword>
<dbReference type="PROSITE" id="PS51900">
    <property type="entry name" value="CB"/>
    <property type="match status" value="1"/>
</dbReference>
<dbReference type="InterPro" id="IPR011010">
    <property type="entry name" value="DNA_brk_join_enz"/>
</dbReference>
<dbReference type="InterPro" id="IPR004107">
    <property type="entry name" value="Integrase_SAM-like_N"/>
</dbReference>
<proteinExistence type="inferred from homology"/>
<dbReference type="CDD" id="cd00397">
    <property type="entry name" value="DNA_BRE_C"/>
    <property type="match status" value="1"/>
</dbReference>
<evidence type="ECO:0000313" key="7">
    <source>
        <dbReference type="EMBL" id="SUZ77606.1"/>
    </source>
</evidence>
<keyword evidence="4" id="KW-0233">DNA recombination</keyword>
<reference evidence="7" key="1">
    <citation type="submission" date="2018-05" db="EMBL/GenBank/DDBJ databases">
        <authorList>
            <person name="Lanie J.A."/>
            <person name="Ng W.-L."/>
            <person name="Kazmierczak K.M."/>
            <person name="Andrzejewski T.M."/>
            <person name="Davidsen T.M."/>
            <person name="Wayne K.J."/>
            <person name="Tettelin H."/>
            <person name="Glass J.I."/>
            <person name="Rusch D."/>
            <person name="Podicherti R."/>
            <person name="Tsui H.-C.T."/>
            <person name="Winkler M.E."/>
        </authorList>
    </citation>
    <scope>NUCLEOTIDE SEQUENCE</scope>
</reference>
<name>A0A381QE98_9ZZZZ</name>
<dbReference type="EMBL" id="UINC01001323">
    <property type="protein sequence ID" value="SUZ77606.1"/>
    <property type="molecule type" value="Genomic_DNA"/>
</dbReference>
<dbReference type="InterPro" id="IPR002104">
    <property type="entry name" value="Integrase_catalytic"/>
</dbReference>
<feature type="domain" description="Tyr recombinase" evidence="5">
    <location>
        <begin position="137"/>
        <end position="324"/>
    </location>
</feature>
<comment type="similarity">
    <text evidence="1">Belongs to the 'phage' integrase family.</text>
</comment>
<dbReference type="AlphaFoldDB" id="A0A381QE98"/>
<evidence type="ECO:0008006" key="8">
    <source>
        <dbReference type="Google" id="ProtNLM"/>
    </source>
</evidence>
<sequence length="329" mass="37281">MEIISAEEQISVMPNPEAGAVAVNQPSLAPNEALKLVFGEYAANTQRAYARAFRDLQEWADIRELREMEDFDPLRMLEYKNQLKSSGKKASTINQTMSALRKVCKVLTEFGYLKQNPFKASVIRAEKVETATSKGALQVSQLNAMIEANKVMQYDGRIAPLLRFRNDLVLKFLYLTAARRGEASDLRWDDIVQDGDFYVAVLRHTKSGKEQRIKLRHELHQELSEWRSLLQQNNIESAHVFPSLGFRTLGQKMSGKGINDIVSRLGQAIGLNISAHYLRHTAITLALELGEPLQKVQSYARHASANTTIRYFHDRQLLEKNPTDSLPLI</sequence>
<feature type="domain" description="Core-binding (CB)" evidence="6">
    <location>
        <begin position="32"/>
        <end position="108"/>
    </location>
</feature>
<dbReference type="PANTHER" id="PTHR30349:SF64">
    <property type="entry name" value="PROPHAGE INTEGRASE INTD-RELATED"/>
    <property type="match status" value="1"/>
</dbReference>
<organism evidence="7">
    <name type="scientific">marine metagenome</name>
    <dbReference type="NCBI Taxonomy" id="408172"/>
    <lineage>
        <taxon>unclassified sequences</taxon>
        <taxon>metagenomes</taxon>
        <taxon>ecological metagenomes</taxon>
    </lineage>
</organism>
<dbReference type="InterPro" id="IPR010998">
    <property type="entry name" value="Integrase_recombinase_N"/>
</dbReference>
<dbReference type="InterPro" id="IPR044068">
    <property type="entry name" value="CB"/>
</dbReference>
<protein>
    <recommendedName>
        <fullName evidence="8">Tyr recombinase domain-containing protein</fullName>
    </recommendedName>
</protein>
<evidence type="ECO:0000256" key="2">
    <source>
        <dbReference type="ARBA" id="ARBA00022908"/>
    </source>
</evidence>
<dbReference type="SUPFAM" id="SSF56349">
    <property type="entry name" value="DNA breaking-rejoining enzymes"/>
    <property type="match status" value="1"/>
</dbReference>
<accession>A0A381QE98</accession>
<evidence type="ECO:0000259" key="6">
    <source>
        <dbReference type="PROSITE" id="PS51900"/>
    </source>
</evidence>
<gene>
    <name evidence="7" type="ORF">METZ01_LOCUS30460</name>
</gene>
<dbReference type="InterPro" id="IPR050090">
    <property type="entry name" value="Tyrosine_recombinase_XerCD"/>
</dbReference>
<keyword evidence="2" id="KW-0229">DNA integration</keyword>
<dbReference type="PANTHER" id="PTHR30349">
    <property type="entry name" value="PHAGE INTEGRASE-RELATED"/>
    <property type="match status" value="1"/>
</dbReference>
<evidence type="ECO:0000256" key="4">
    <source>
        <dbReference type="ARBA" id="ARBA00023172"/>
    </source>
</evidence>
<dbReference type="Pfam" id="PF02899">
    <property type="entry name" value="Phage_int_SAM_1"/>
    <property type="match status" value="1"/>
</dbReference>
<evidence type="ECO:0000256" key="3">
    <source>
        <dbReference type="ARBA" id="ARBA00023125"/>
    </source>
</evidence>
<dbReference type="Gene3D" id="1.10.443.10">
    <property type="entry name" value="Intergrase catalytic core"/>
    <property type="match status" value="1"/>
</dbReference>
<dbReference type="InterPro" id="IPR013762">
    <property type="entry name" value="Integrase-like_cat_sf"/>
</dbReference>